<dbReference type="PRINTS" id="PR00032">
    <property type="entry name" value="HTHARAC"/>
</dbReference>
<dbReference type="OrthoDB" id="8365150at2"/>
<dbReference type="AlphaFoldDB" id="A0A5D0CKC1"/>
<dbReference type="RefSeq" id="WP_148457702.1">
    <property type="nucleotide sequence ID" value="NZ_VSDO01000006.1"/>
</dbReference>
<dbReference type="GO" id="GO:0003700">
    <property type="term" value="F:DNA-binding transcription factor activity"/>
    <property type="evidence" value="ECO:0007669"/>
    <property type="project" value="InterPro"/>
</dbReference>
<keyword evidence="2" id="KW-0238">DNA-binding</keyword>
<dbReference type="InterPro" id="IPR018062">
    <property type="entry name" value="HTH_AraC-typ_CS"/>
</dbReference>
<dbReference type="InterPro" id="IPR020449">
    <property type="entry name" value="Tscrpt_reg_AraC-type_HTH"/>
</dbReference>
<feature type="domain" description="HTH araC/xylS-type" evidence="4">
    <location>
        <begin position="3"/>
        <end position="101"/>
    </location>
</feature>
<dbReference type="GO" id="GO:0043565">
    <property type="term" value="F:sequence-specific DNA binding"/>
    <property type="evidence" value="ECO:0007669"/>
    <property type="project" value="InterPro"/>
</dbReference>
<dbReference type="InterPro" id="IPR050959">
    <property type="entry name" value="MarA-like"/>
</dbReference>
<dbReference type="EMBL" id="VSDO01000006">
    <property type="protein sequence ID" value="TYA10132.1"/>
    <property type="molecule type" value="Genomic_DNA"/>
</dbReference>
<name>A0A5D0CKC1_9BACL</name>
<dbReference type="SUPFAM" id="SSF46689">
    <property type="entry name" value="Homeodomain-like"/>
    <property type="match status" value="2"/>
</dbReference>
<evidence type="ECO:0000313" key="5">
    <source>
        <dbReference type="EMBL" id="TYA10132.1"/>
    </source>
</evidence>
<sequence>MIQRSLSYVEQHLYENPSLDDLARETGFSKYHFHRMFKKYVGKNISQYIRSRKMACAVDLLLYTDERVLDIALLTGFESHEAFTRAFGKIYGLTPSKYREQMRVFIKQKGDEKLNKIKGWLFTGTTPEKYSCELDKKVFINSNCSVTLRANEGETFHDNDFGTLMQQFQAADFLGKRVRFSGFVKSENITGWSGLWMRIDDKSENILGFDNMEPRCIKGTTEWNHYACVLDVPEEANRINIGVLLSGYGQVWLSSCSFEEVGKDIPVTDSLAAADKYPRQPQNLNFSD</sequence>
<keyword evidence="3" id="KW-0804">Transcription</keyword>
<dbReference type="PROSITE" id="PS01124">
    <property type="entry name" value="HTH_ARAC_FAMILY_2"/>
    <property type="match status" value="1"/>
</dbReference>
<dbReference type="PANTHER" id="PTHR47504:SF6">
    <property type="entry name" value="ARAC-FAMILY TRANSCRIPTIONAL REGULATOR"/>
    <property type="match status" value="1"/>
</dbReference>
<evidence type="ECO:0000256" key="1">
    <source>
        <dbReference type="ARBA" id="ARBA00023015"/>
    </source>
</evidence>
<protein>
    <submittedName>
        <fullName evidence="5">Helix-turn-helix transcriptional regulator</fullName>
    </submittedName>
</protein>
<evidence type="ECO:0000256" key="2">
    <source>
        <dbReference type="ARBA" id="ARBA00023125"/>
    </source>
</evidence>
<proteinExistence type="predicted"/>
<evidence type="ECO:0000259" key="4">
    <source>
        <dbReference type="PROSITE" id="PS01124"/>
    </source>
</evidence>
<gene>
    <name evidence="5" type="ORF">FRY98_26440</name>
</gene>
<dbReference type="InterPro" id="IPR018060">
    <property type="entry name" value="HTH_AraC"/>
</dbReference>
<accession>A0A5D0CKC1</accession>
<evidence type="ECO:0000313" key="6">
    <source>
        <dbReference type="Proteomes" id="UP000325218"/>
    </source>
</evidence>
<reference evidence="5 6" key="1">
    <citation type="submission" date="2019-08" db="EMBL/GenBank/DDBJ databases">
        <title>Genome sequencing of Paenibacillus faecis DSM 23593(T).</title>
        <authorList>
            <person name="Kook J.-K."/>
            <person name="Park S.-N."/>
            <person name="Lim Y.K."/>
        </authorList>
    </citation>
    <scope>NUCLEOTIDE SEQUENCE [LARGE SCALE GENOMIC DNA]</scope>
    <source>
        <strain evidence="5 6">DSM 23593</strain>
    </source>
</reference>
<evidence type="ECO:0000256" key="3">
    <source>
        <dbReference type="ARBA" id="ARBA00023163"/>
    </source>
</evidence>
<keyword evidence="6" id="KW-1185">Reference proteome</keyword>
<dbReference type="InterPro" id="IPR009057">
    <property type="entry name" value="Homeodomain-like_sf"/>
</dbReference>
<dbReference type="Gene3D" id="2.60.120.260">
    <property type="entry name" value="Galactose-binding domain-like"/>
    <property type="match status" value="1"/>
</dbReference>
<dbReference type="Proteomes" id="UP000325218">
    <property type="component" value="Unassembled WGS sequence"/>
</dbReference>
<organism evidence="5 6">
    <name type="scientific">Paenibacillus faecis</name>
    <dbReference type="NCBI Taxonomy" id="862114"/>
    <lineage>
        <taxon>Bacteria</taxon>
        <taxon>Bacillati</taxon>
        <taxon>Bacillota</taxon>
        <taxon>Bacilli</taxon>
        <taxon>Bacillales</taxon>
        <taxon>Paenibacillaceae</taxon>
        <taxon>Paenibacillus</taxon>
    </lineage>
</organism>
<dbReference type="PANTHER" id="PTHR47504">
    <property type="entry name" value="RIGHT ORIGIN-BINDING PROTEIN"/>
    <property type="match status" value="1"/>
</dbReference>
<keyword evidence="1" id="KW-0805">Transcription regulation</keyword>
<dbReference type="PROSITE" id="PS00041">
    <property type="entry name" value="HTH_ARAC_FAMILY_1"/>
    <property type="match status" value="1"/>
</dbReference>
<dbReference type="SMART" id="SM00342">
    <property type="entry name" value="HTH_ARAC"/>
    <property type="match status" value="1"/>
</dbReference>
<dbReference type="Gene3D" id="1.10.10.60">
    <property type="entry name" value="Homeodomain-like"/>
    <property type="match status" value="2"/>
</dbReference>
<comment type="caution">
    <text evidence="5">The sequence shown here is derived from an EMBL/GenBank/DDBJ whole genome shotgun (WGS) entry which is preliminary data.</text>
</comment>
<dbReference type="Pfam" id="PF12833">
    <property type="entry name" value="HTH_18"/>
    <property type="match status" value="1"/>
</dbReference>